<dbReference type="InterPro" id="IPR000847">
    <property type="entry name" value="LysR_HTH_N"/>
</dbReference>
<keyword evidence="3" id="KW-0238">DNA-binding</keyword>
<dbReference type="PROSITE" id="PS50931">
    <property type="entry name" value="HTH_LYSR"/>
    <property type="match status" value="1"/>
</dbReference>
<keyword evidence="7" id="KW-1185">Reference proteome</keyword>
<evidence type="ECO:0000256" key="4">
    <source>
        <dbReference type="ARBA" id="ARBA00023163"/>
    </source>
</evidence>
<dbReference type="InterPro" id="IPR005119">
    <property type="entry name" value="LysR_subst-bd"/>
</dbReference>
<dbReference type="InterPro" id="IPR037402">
    <property type="entry name" value="YidZ_PBP2"/>
</dbReference>
<comment type="similarity">
    <text evidence="1">Belongs to the LysR transcriptional regulatory family.</text>
</comment>
<gene>
    <name evidence="6" type="ORF">I6L30_00455</name>
</gene>
<dbReference type="Pfam" id="PF00126">
    <property type="entry name" value="HTH_1"/>
    <property type="match status" value="1"/>
</dbReference>
<organism evidence="6 7">
    <name type="scientific">Acinetobacter seifertii</name>
    <dbReference type="NCBI Taxonomy" id="1530123"/>
    <lineage>
        <taxon>Bacteria</taxon>
        <taxon>Pseudomonadati</taxon>
        <taxon>Pseudomonadota</taxon>
        <taxon>Gammaproteobacteria</taxon>
        <taxon>Moraxellales</taxon>
        <taxon>Moraxellaceae</taxon>
        <taxon>Acinetobacter</taxon>
        <taxon>Acinetobacter calcoaceticus/baumannii complex</taxon>
    </lineage>
</organism>
<keyword evidence="2" id="KW-0805">Transcription regulation</keyword>
<dbReference type="RefSeq" id="WP_216984968.1">
    <property type="nucleotide sequence ID" value="NZ_CP059550.1"/>
</dbReference>
<evidence type="ECO:0000256" key="3">
    <source>
        <dbReference type="ARBA" id="ARBA00023125"/>
    </source>
</evidence>
<dbReference type="EMBL" id="CP077365">
    <property type="protein sequence ID" value="QXB46520.1"/>
    <property type="molecule type" value="Genomic_DNA"/>
</dbReference>
<sequence length="311" mass="36043">MNNIHNLHGLDLSFFHRIDINLYPLFIAIYEQKSISNAASSLNITQSAASHALQRLRQQLEDDVFIRVGNKMSATPFAEQIYPTVKQALLTIQNISQQKHVFDPTSLKSLKIAVHDEIEPIILPRLAQHFQNLNLDLQFVSMKLDRKHIMADLATQQLDFVIDLEQYLSPKITFDHLVTDEFVICSQLKEVDLSRYINGRHIGVSSRRTGALLEDIYLNQHQKISRNVFMRCQNYSTALQVLAAQANAILTMPRMILQHLSYSPEICLHSLPFEITNIKMGMFWHEDLRDNLRHQFLRHEIIKLFQFSKAN</sequence>
<dbReference type="PANTHER" id="PTHR30118:SF15">
    <property type="entry name" value="TRANSCRIPTIONAL REGULATORY PROTEIN"/>
    <property type="match status" value="1"/>
</dbReference>
<evidence type="ECO:0000256" key="1">
    <source>
        <dbReference type="ARBA" id="ARBA00009437"/>
    </source>
</evidence>
<dbReference type="CDD" id="cd08417">
    <property type="entry name" value="PBP2_Nitroaromatics_like"/>
    <property type="match status" value="1"/>
</dbReference>
<dbReference type="Pfam" id="PF03466">
    <property type="entry name" value="LysR_substrate"/>
    <property type="match status" value="1"/>
</dbReference>
<proteinExistence type="inferred from homology"/>
<evidence type="ECO:0000313" key="6">
    <source>
        <dbReference type="EMBL" id="QXB46520.1"/>
    </source>
</evidence>
<dbReference type="Proteomes" id="UP000683517">
    <property type="component" value="Chromosome"/>
</dbReference>
<evidence type="ECO:0000259" key="5">
    <source>
        <dbReference type="PROSITE" id="PS50931"/>
    </source>
</evidence>
<name>A0ABX8L3B1_9GAMM</name>
<dbReference type="PANTHER" id="PTHR30118">
    <property type="entry name" value="HTH-TYPE TRANSCRIPTIONAL REGULATOR LEUO-RELATED"/>
    <property type="match status" value="1"/>
</dbReference>
<dbReference type="InterPro" id="IPR050389">
    <property type="entry name" value="LysR-type_TF"/>
</dbReference>
<accession>A0ABX8L3B1</accession>
<protein>
    <submittedName>
        <fullName evidence="6">LysR family transcriptional regulator</fullName>
    </submittedName>
</protein>
<evidence type="ECO:0000313" key="7">
    <source>
        <dbReference type="Proteomes" id="UP000683517"/>
    </source>
</evidence>
<evidence type="ECO:0000256" key="2">
    <source>
        <dbReference type="ARBA" id="ARBA00023015"/>
    </source>
</evidence>
<feature type="domain" description="HTH lysR-type" evidence="5">
    <location>
        <begin position="26"/>
        <end position="75"/>
    </location>
</feature>
<reference evidence="6 7" key="1">
    <citation type="submission" date="2021-06" db="EMBL/GenBank/DDBJ databases">
        <title>FDA dAtabase for Regulatory Grade micrObial Sequences (FDA-ARGOS): Supporting development and validation of Infectious Disease Dx tests.</title>
        <authorList>
            <person name="Sproer C."/>
            <person name="Gronow S."/>
            <person name="Severitt S."/>
            <person name="Schroder I."/>
            <person name="Tallon L."/>
            <person name="Sadzewicz L."/>
            <person name="Zhao X."/>
            <person name="Boylan J."/>
            <person name="Ott S."/>
            <person name="Bowen H."/>
            <person name="Vavikolanu K."/>
            <person name="Mehta A."/>
            <person name="Aluvathingal J."/>
            <person name="Nadendla S."/>
            <person name="Lowell S."/>
            <person name="Myers T."/>
            <person name="Yan Y."/>
        </authorList>
    </citation>
    <scope>NUCLEOTIDE SEQUENCE [LARGE SCALE GENOMIC DNA]</scope>
    <source>
        <strain evidence="6 7">FDAARGOS 1400</strain>
    </source>
</reference>
<keyword evidence="4" id="KW-0804">Transcription</keyword>